<dbReference type="EMBL" id="CP091521">
    <property type="protein sequence ID" value="UOP05027.1"/>
    <property type="molecule type" value="Genomic_DNA"/>
</dbReference>
<evidence type="ECO:0000313" key="2">
    <source>
        <dbReference type="Proteomes" id="UP000831534"/>
    </source>
</evidence>
<dbReference type="Proteomes" id="UP000831534">
    <property type="component" value="Chromosome"/>
</dbReference>
<organism evidence="1 2">
    <name type="scientific">Conchiformibius kuhniae</name>
    <dbReference type="NCBI Taxonomy" id="211502"/>
    <lineage>
        <taxon>Bacteria</taxon>
        <taxon>Pseudomonadati</taxon>
        <taxon>Pseudomonadota</taxon>
        <taxon>Betaproteobacteria</taxon>
        <taxon>Neisseriales</taxon>
        <taxon>Neisseriaceae</taxon>
        <taxon>Conchiformibius</taxon>
    </lineage>
</organism>
<proteinExistence type="predicted"/>
<dbReference type="InterPro" id="IPR027417">
    <property type="entry name" value="P-loop_NTPase"/>
</dbReference>
<dbReference type="AlphaFoldDB" id="A0A8T9MTV2"/>
<protein>
    <submittedName>
        <fullName evidence="1">Uncharacterized protein</fullName>
    </submittedName>
</protein>
<evidence type="ECO:0000313" key="1">
    <source>
        <dbReference type="EMBL" id="UOP05027.1"/>
    </source>
</evidence>
<keyword evidence="2" id="KW-1185">Reference proteome</keyword>
<name>A0A8T9MTV2_9NEIS</name>
<accession>A0A8T9MTV2</accession>
<reference evidence="1" key="1">
    <citation type="submission" date="2021-12" db="EMBL/GenBank/DDBJ databases">
        <authorList>
            <person name="Veyrier F.J."/>
        </authorList>
    </citation>
    <scope>NUCLEOTIDE SEQUENCE</scope>
    <source>
        <strain evidence="1">17694</strain>
    </source>
</reference>
<reference evidence="1" key="2">
    <citation type="journal article" date="2022" name="Res Sq">
        <title>Evolution of multicellular longitudinally dividing oral cavity symbionts (Neisseriaceae).</title>
        <authorList>
            <person name="Nyongesa S."/>
            <person name="Weber P."/>
            <person name="Bernet E."/>
            <person name="Pullido F."/>
            <person name="Nieckarz M."/>
            <person name="Delaby M."/>
            <person name="Nieves C."/>
            <person name="Viehboeck T."/>
            <person name="Krause N."/>
            <person name="Rivera-Millot A."/>
            <person name="Nakamura A."/>
            <person name="Vischer N."/>
            <person name="VanNieuwenhze M."/>
            <person name="Brun Y."/>
            <person name="Cava F."/>
            <person name="Bulgheresi S."/>
            <person name="Veyrier F."/>
        </authorList>
    </citation>
    <scope>NUCLEOTIDE SEQUENCE</scope>
    <source>
        <strain evidence="1">17694</strain>
    </source>
</reference>
<gene>
    <name evidence="1" type="ORF">LVJ77_01530</name>
</gene>
<dbReference type="Gene3D" id="3.40.50.300">
    <property type="entry name" value="P-loop containing nucleotide triphosphate hydrolases"/>
    <property type="match status" value="1"/>
</dbReference>
<sequence>MTVLSVRTLSLGYREAAHTKTILRDFSLDIGAGELVCLLGRAAWANPRCCACWRG</sequence>